<keyword evidence="2" id="KW-1133">Transmembrane helix</keyword>
<sequence>MIGYVTAAFAVAITVLFLSLLMVLILIVKEARKTAKITFVRMLQFSSLFFSLLMVVGRLGMEISFVSGNDSPLGLEILFTIFEFLYFLTSNIYYLELLKPIKVLFSSKFLKEPYPFIYQIVAAVLNFVTNFASVFRYSLYVSATETNWAAQWGSYGFITIVETAILAIVIASITFRTLSNAKVGTDSAQETSNTSKFSRIKILILVFILLQVLQFACFMSSGWIKVLSKADSNTLGLIEPLAAVGTGFSGLQIGIFTIVFQNIIDIFIKSKSDHSSNLQTSGPHSAAEKPWASSKSAL</sequence>
<feature type="transmembrane region" description="Helical" evidence="2">
    <location>
        <begin position="6"/>
        <end position="27"/>
    </location>
</feature>
<evidence type="ECO:0000313" key="3">
    <source>
        <dbReference type="EMBL" id="KAJ3253985.1"/>
    </source>
</evidence>
<comment type="caution">
    <text evidence="3">The sequence shown here is derived from an EMBL/GenBank/DDBJ whole genome shotgun (WGS) entry which is preliminary data.</text>
</comment>
<keyword evidence="2" id="KW-0472">Membrane</keyword>
<dbReference type="Proteomes" id="UP001210925">
    <property type="component" value="Unassembled WGS sequence"/>
</dbReference>
<feature type="transmembrane region" description="Helical" evidence="2">
    <location>
        <begin position="116"/>
        <end position="135"/>
    </location>
</feature>
<name>A0AAD5UCC4_9FUNG</name>
<accession>A0AAD5UCC4</accession>
<feature type="transmembrane region" description="Helical" evidence="2">
    <location>
        <begin position="202"/>
        <end position="224"/>
    </location>
</feature>
<evidence type="ECO:0000313" key="4">
    <source>
        <dbReference type="Proteomes" id="UP001210925"/>
    </source>
</evidence>
<feature type="transmembrane region" description="Helical" evidence="2">
    <location>
        <begin position="73"/>
        <end position="95"/>
    </location>
</feature>
<proteinExistence type="predicted"/>
<feature type="transmembrane region" description="Helical" evidence="2">
    <location>
        <begin position="39"/>
        <end position="61"/>
    </location>
</feature>
<dbReference type="EMBL" id="JADGKB010000095">
    <property type="protein sequence ID" value="KAJ3253985.1"/>
    <property type="molecule type" value="Genomic_DNA"/>
</dbReference>
<evidence type="ECO:0000256" key="2">
    <source>
        <dbReference type="SAM" id="Phobius"/>
    </source>
</evidence>
<feature type="transmembrane region" description="Helical" evidence="2">
    <location>
        <begin position="155"/>
        <end position="175"/>
    </location>
</feature>
<evidence type="ECO:0000256" key="1">
    <source>
        <dbReference type="SAM" id="MobiDB-lite"/>
    </source>
</evidence>
<gene>
    <name evidence="3" type="ORF">HK103_007589</name>
</gene>
<feature type="transmembrane region" description="Helical" evidence="2">
    <location>
        <begin position="244"/>
        <end position="268"/>
    </location>
</feature>
<keyword evidence="4" id="KW-1185">Reference proteome</keyword>
<dbReference type="AlphaFoldDB" id="A0AAD5UCC4"/>
<keyword evidence="2" id="KW-0812">Transmembrane</keyword>
<protein>
    <submittedName>
        <fullName evidence="3">Uncharacterized protein</fullName>
    </submittedName>
</protein>
<feature type="region of interest" description="Disordered" evidence="1">
    <location>
        <begin position="278"/>
        <end position="298"/>
    </location>
</feature>
<organism evidence="3 4">
    <name type="scientific">Boothiomyces macroporosus</name>
    <dbReference type="NCBI Taxonomy" id="261099"/>
    <lineage>
        <taxon>Eukaryota</taxon>
        <taxon>Fungi</taxon>
        <taxon>Fungi incertae sedis</taxon>
        <taxon>Chytridiomycota</taxon>
        <taxon>Chytridiomycota incertae sedis</taxon>
        <taxon>Chytridiomycetes</taxon>
        <taxon>Rhizophydiales</taxon>
        <taxon>Terramycetaceae</taxon>
        <taxon>Boothiomyces</taxon>
    </lineage>
</organism>
<reference evidence="3" key="1">
    <citation type="submission" date="2020-05" db="EMBL/GenBank/DDBJ databases">
        <title>Phylogenomic resolution of chytrid fungi.</title>
        <authorList>
            <person name="Stajich J.E."/>
            <person name="Amses K."/>
            <person name="Simmons R."/>
            <person name="Seto K."/>
            <person name="Myers J."/>
            <person name="Bonds A."/>
            <person name="Quandt C.A."/>
            <person name="Barry K."/>
            <person name="Liu P."/>
            <person name="Grigoriev I."/>
            <person name="Longcore J.E."/>
            <person name="James T.Y."/>
        </authorList>
    </citation>
    <scope>NUCLEOTIDE SEQUENCE</scope>
    <source>
        <strain evidence="3">PLAUS21</strain>
    </source>
</reference>